<dbReference type="InterPro" id="IPR023198">
    <property type="entry name" value="PGP-like_dom2"/>
</dbReference>
<name>A0A0B1T005_OESDE</name>
<dbReference type="InterPro" id="IPR011945">
    <property type="entry name" value="HAD-SF_ppase_IA/epoxid_hydro_N"/>
</dbReference>
<gene>
    <name evidence="2" type="ORF">OESDEN_10673</name>
</gene>
<sequence>MGGVLIPSPLNLYNDLEISKRCDAKTLFSVLLKPPILEHFEAFERGEITAEEFDEILTNFYNKRNGHTEKCIPLFTSITKALADIELISEMVDLIKDLRSAGCKVALLTNNFYADRARKAPTVPKGIEKYFDVVVESCRVGMRKPEPRIYTHICGLLKVQPEECMFLDDLGVNLKSARAMGITTIKVTSADKAVKEVREALKDQYELPSNPRD</sequence>
<evidence type="ECO:0000313" key="2">
    <source>
        <dbReference type="EMBL" id="KHJ89501.1"/>
    </source>
</evidence>
<dbReference type="NCBIfam" id="TIGR01509">
    <property type="entry name" value="HAD-SF-IA-v3"/>
    <property type="match status" value="1"/>
</dbReference>
<dbReference type="EMBL" id="KN554130">
    <property type="protein sequence ID" value="KHJ89501.1"/>
    <property type="molecule type" value="Genomic_DNA"/>
</dbReference>
<dbReference type="AlphaFoldDB" id="A0A0B1T005"/>
<reference evidence="2 3" key="1">
    <citation type="submission" date="2014-03" db="EMBL/GenBank/DDBJ databases">
        <title>Draft genome of the hookworm Oesophagostomum dentatum.</title>
        <authorList>
            <person name="Mitreva M."/>
        </authorList>
    </citation>
    <scope>NUCLEOTIDE SEQUENCE [LARGE SCALE GENOMIC DNA]</scope>
    <source>
        <strain evidence="2 3">OD-Hann</strain>
    </source>
</reference>
<dbReference type="OrthoDB" id="408373at2759"/>
<evidence type="ECO:0000313" key="3">
    <source>
        <dbReference type="Proteomes" id="UP000053660"/>
    </source>
</evidence>
<dbReference type="InterPro" id="IPR023214">
    <property type="entry name" value="HAD_sf"/>
</dbReference>
<dbReference type="Proteomes" id="UP000053660">
    <property type="component" value="Unassembled WGS sequence"/>
</dbReference>
<dbReference type="CDD" id="cd02603">
    <property type="entry name" value="HAD_sEH-N_like"/>
    <property type="match status" value="1"/>
</dbReference>
<dbReference type="Gene3D" id="1.10.150.240">
    <property type="entry name" value="Putative phosphatase, domain 2"/>
    <property type="match status" value="1"/>
</dbReference>
<organism evidence="2 3">
    <name type="scientific">Oesophagostomum dentatum</name>
    <name type="common">Nodular worm</name>
    <dbReference type="NCBI Taxonomy" id="61180"/>
    <lineage>
        <taxon>Eukaryota</taxon>
        <taxon>Metazoa</taxon>
        <taxon>Ecdysozoa</taxon>
        <taxon>Nematoda</taxon>
        <taxon>Chromadorea</taxon>
        <taxon>Rhabditida</taxon>
        <taxon>Rhabditina</taxon>
        <taxon>Rhabditomorpha</taxon>
        <taxon>Strongyloidea</taxon>
        <taxon>Strongylidae</taxon>
        <taxon>Oesophagostomum</taxon>
    </lineage>
</organism>
<dbReference type="PANTHER" id="PTHR47829">
    <property type="entry name" value="HYDROLASE, PUTATIVE (AFU_ORTHOLOGUE AFUA_1G12880)-RELATED"/>
    <property type="match status" value="1"/>
</dbReference>
<dbReference type="Pfam" id="PF00702">
    <property type="entry name" value="Hydrolase"/>
    <property type="match status" value="1"/>
</dbReference>
<protein>
    <submittedName>
        <fullName evidence="2">HAD hydrolase, family IA, variant 3</fullName>
    </submittedName>
</protein>
<dbReference type="PRINTS" id="PR00413">
    <property type="entry name" value="HADHALOGNASE"/>
</dbReference>
<dbReference type="SUPFAM" id="SSF56784">
    <property type="entry name" value="HAD-like"/>
    <property type="match status" value="1"/>
</dbReference>
<keyword evidence="1" id="KW-0007">Acetylation</keyword>
<proteinExistence type="predicted"/>
<dbReference type="InterPro" id="IPR006439">
    <property type="entry name" value="HAD-SF_hydro_IA"/>
</dbReference>
<keyword evidence="2" id="KW-0378">Hydrolase</keyword>
<keyword evidence="3" id="KW-1185">Reference proteome</keyword>
<dbReference type="InterPro" id="IPR036412">
    <property type="entry name" value="HAD-like_sf"/>
</dbReference>
<evidence type="ECO:0000256" key="1">
    <source>
        <dbReference type="ARBA" id="ARBA00022990"/>
    </source>
</evidence>
<dbReference type="GO" id="GO:0016787">
    <property type="term" value="F:hydrolase activity"/>
    <property type="evidence" value="ECO:0007669"/>
    <property type="project" value="UniProtKB-KW"/>
</dbReference>
<accession>A0A0B1T005</accession>
<dbReference type="InterPro" id="IPR052898">
    <property type="entry name" value="ACAD10-like"/>
</dbReference>
<dbReference type="NCBIfam" id="TIGR02247">
    <property type="entry name" value="HAD-1A3-hyp"/>
    <property type="match status" value="1"/>
</dbReference>
<dbReference type="Gene3D" id="3.40.50.1000">
    <property type="entry name" value="HAD superfamily/HAD-like"/>
    <property type="match status" value="1"/>
</dbReference>
<dbReference type="PANTHER" id="PTHR47829:SF1">
    <property type="entry name" value="HAD FAMILY PHOSPHATASE"/>
    <property type="match status" value="1"/>
</dbReference>